<evidence type="ECO:0000313" key="2">
    <source>
        <dbReference type="EMBL" id="KAF6466041.1"/>
    </source>
</evidence>
<evidence type="ECO:0000256" key="1">
    <source>
        <dbReference type="SAM" id="MobiDB-lite"/>
    </source>
</evidence>
<reference evidence="2 3" key="1">
    <citation type="journal article" date="2020" name="Nature">
        <title>Six reference-quality genomes reveal evolution of bat adaptations.</title>
        <authorList>
            <person name="Jebb D."/>
            <person name="Huang Z."/>
            <person name="Pippel M."/>
            <person name="Hughes G.M."/>
            <person name="Lavrichenko K."/>
            <person name="Devanna P."/>
            <person name="Winkler S."/>
            <person name="Jermiin L.S."/>
            <person name="Skirmuntt E.C."/>
            <person name="Katzourakis A."/>
            <person name="Burkitt-Gray L."/>
            <person name="Ray D.A."/>
            <person name="Sullivan K.A.M."/>
            <person name="Roscito J.G."/>
            <person name="Kirilenko B.M."/>
            <person name="Davalos L.M."/>
            <person name="Corthals A.P."/>
            <person name="Power M.L."/>
            <person name="Jones G."/>
            <person name="Ransome R.D."/>
            <person name="Dechmann D.K.N."/>
            <person name="Locatelli A.G."/>
            <person name="Puechmaille S.J."/>
            <person name="Fedrigo O."/>
            <person name="Jarvis E.D."/>
            <person name="Hiller M."/>
            <person name="Vernes S.C."/>
            <person name="Myers E.W."/>
            <person name="Teeling E.C."/>
        </authorList>
    </citation>
    <scope>NUCLEOTIDE SEQUENCE [LARGE SCALE GENOMIC DNA]</scope>
    <source>
        <strain evidence="2">MRouAeg1</strain>
        <tissue evidence="2">Muscle</tissue>
    </source>
</reference>
<feature type="region of interest" description="Disordered" evidence="1">
    <location>
        <begin position="51"/>
        <end position="102"/>
    </location>
</feature>
<dbReference type="EMBL" id="JACASE010000005">
    <property type="protein sequence ID" value="KAF6466041.1"/>
    <property type="molecule type" value="Genomic_DNA"/>
</dbReference>
<protein>
    <submittedName>
        <fullName evidence="2">Uncharacterized protein</fullName>
    </submittedName>
</protein>
<keyword evidence="3" id="KW-1185">Reference proteome</keyword>
<accession>A0A7J8H1V0</accession>
<comment type="caution">
    <text evidence="2">The sequence shown here is derived from an EMBL/GenBank/DDBJ whole genome shotgun (WGS) entry which is preliminary data.</text>
</comment>
<gene>
    <name evidence="2" type="ORF">HJG63_011371</name>
</gene>
<proteinExistence type="predicted"/>
<dbReference type="Proteomes" id="UP000593571">
    <property type="component" value="Unassembled WGS sequence"/>
</dbReference>
<evidence type="ECO:0000313" key="3">
    <source>
        <dbReference type="Proteomes" id="UP000593571"/>
    </source>
</evidence>
<dbReference type="AlphaFoldDB" id="A0A7J8H1V0"/>
<sequence length="127" mass="13917">MNVYRESDEMKLRKTCLPLACSLSLALLTYSFAKASCHGVSCIVEKPMSRRTESRIQPTAVEGGIPPRTPRASSKADPSPVELYDEGSASRSLMRDLEPEDPVNPFIPAPQKLLYDLQTDLTAATSC</sequence>
<organism evidence="2 3">
    <name type="scientific">Rousettus aegyptiacus</name>
    <name type="common">Egyptian fruit bat</name>
    <name type="synonym">Pteropus aegyptiacus</name>
    <dbReference type="NCBI Taxonomy" id="9407"/>
    <lineage>
        <taxon>Eukaryota</taxon>
        <taxon>Metazoa</taxon>
        <taxon>Chordata</taxon>
        <taxon>Craniata</taxon>
        <taxon>Vertebrata</taxon>
        <taxon>Euteleostomi</taxon>
        <taxon>Mammalia</taxon>
        <taxon>Eutheria</taxon>
        <taxon>Laurasiatheria</taxon>
        <taxon>Chiroptera</taxon>
        <taxon>Yinpterochiroptera</taxon>
        <taxon>Pteropodoidea</taxon>
        <taxon>Pteropodidae</taxon>
        <taxon>Rousettinae</taxon>
        <taxon>Rousettus</taxon>
    </lineage>
</organism>
<name>A0A7J8H1V0_ROUAE</name>